<dbReference type="AlphaFoldDB" id="A0A2U1Q636"/>
<evidence type="ECO:0000256" key="14">
    <source>
        <dbReference type="ARBA" id="ARBA00023164"/>
    </source>
</evidence>
<protein>
    <recommendedName>
        <fullName evidence="17">glutamate synthase (ferredoxin)</fullName>
        <ecNumber evidence="17">1.4.7.1</ecNumber>
    </recommendedName>
</protein>
<keyword evidence="6" id="KW-0028">Amino-acid biosynthesis</keyword>
<comment type="caution">
    <text evidence="20">The sequence shown here is derived from an EMBL/GenBank/DDBJ whole genome shotgun (WGS) entry which is preliminary data.</text>
</comment>
<dbReference type="SUPFAM" id="SSF51395">
    <property type="entry name" value="FMN-linked oxidoreductases"/>
    <property type="match status" value="1"/>
</dbReference>
<comment type="pathway">
    <text evidence="4">Nitrogen metabolism.</text>
</comment>
<reference evidence="20 21" key="1">
    <citation type="journal article" date="2018" name="Mol. Plant">
        <title>The genome of Artemisia annua provides insight into the evolution of Asteraceae family and artemisinin biosynthesis.</title>
        <authorList>
            <person name="Shen Q."/>
            <person name="Zhang L."/>
            <person name="Liao Z."/>
            <person name="Wang S."/>
            <person name="Yan T."/>
            <person name="Shi P."/>
            <person name="Liu M."/>
            <person name="Fu X."/>
            <person name="Pan Q."/>
            <person name="Wang Y."/>
            <person name="Lv Z."/>
            <person name="Lu X."/>
            <person name="Zhang F."/>
            <person name="Jiang W."/>
            <person name="Ma Y."/>
            <person name="Chen M."/>
            <person name="Hao X."/>
            <person name="Li L."/>
            <person name="Tang Y."/>
            <person name="Lv G."/>
            <person name="Zhou Y."/>
            <person name="Sun X."/>
            <person name="Brodelius P.E."/>
            <person name="Rose J.K.C."/>
            <person name="Tang K."/>
        </authorList>
    </citation>
    <scope>NUCLEOTIDE SEQUENCE [LARGE SCALE GENOMIC DNA]</scope>
    <source>
        <strain evidence="21">cv. Huhao1</strain>
        <tissue evidence="20">Leaf</tissue>
    </source>
</reference>
<dbReference type="Gene3D" id="3.20.20.70">
    <property type="entry name" value="Aldolase class I"/>
    <property type="match status" value="2"/>
</dbReference>
<evidence type="ECO:0000256" key="4">
    <source>
        <dbReference type="ARBA" id="ARBA00004909"/>
    </source>
</evidence>
<evidence type="ECO:0000256" key="8">
    <source>
        <dbReference type="ARBA" id="ARBA00022643"/>
    </source>
</evidence>
<evidence type="ECO:0000256" key="6">
    <source>
        <dbReference type="ARBA" id="ARBA00022605"/>
    </source>
</evidence>
<accession>A0A2U1Q636</accession>
<sequence length="542" mass="60707">MDFEEGRETDVPSAKGNLTPWGNILEATNEVFEAANDPISPTRAIPRAFIEAICIWFAQVAFTFGLQNGIHGGFGLKENLRNGLRPGRFYVTHSERYLGATLDRNGLRPGHVYVTHSGRVIMASEVGVVDIPPEDVSRKGRLNHVMMLLVDFEKHTVVDDEALKQQYSRAKPYGTWLEKQKIELKNIVESVTKSSRACPPIAGERKASIEDENMDHMGIWGLLAPLKAFGYTVESLEMLLLPMAKDGVEALGSMGNDAPLAVMSNREKLTFEYFKQMFAQVTNPLIDPIREKIVTSMECMVGPECDLRETTEEQCHRLSLKGPLLSIEEMESIKNMNFRGWRSKVLDIAYPKELGRKGLEQTLDRICSEARATIKEGYTTLVLSDRAFSSKRVAVSSLLAVGVVHHHLVKKLERTRVALMVESDEPREVHHFCTMVGFGVDAICPYLALHSLGFPTCEYPPNSVESVALPNPGDYHWRKGGEVHLNDPLAIAKLQEAARGNSVAAYKEYSKCIHELNKECNLRGLLKFKEGSVKLYPKYFQV</sequence>
<comment type="pathway">
    <text evidence="16">Amino-acid biosynthesis; L-glutamate biosynthesis via GLT pathway; L-glutamate from 2-oxoglutarate and L-glutamine (ferredoxin route): step 1/1.</text>
</comment>
<dbReference type="GO" id="GO:0019676">
    <property type="term" value="P:ammonia assimilation cycle"/>
    <property type="evidence" value="ECO:0007669"/>
    <property type="project" value="TreeGrafter"/>
</dbReference>
<evidence type="ECO:0000256" key="13">
    <source>
        <dbReference type="ARBA" id="ARBA00023014"/>
    </source>
</evidence>
<keyword evidence="21" id="KW-1185">Reference proteome</keyword>
<keyword evidence="12" id="KW-0408">Iron</keyword>
<dbReference type="OrthoDB" id="4327079at2759"/>
<dbReference type="EC" id="1.4.7.1" evidence="17"/>
<dbReference type="InterPro" id="IPR029055">
    <property type="entry name" value="Ntn_hydrolases_N"/>
</dbReference>
<dbReference type="Proteomes" id="UP000245207">
    <property type="component" value="Unassembled WGS sequence"/>
</dbReference>
<keyword evidence="13" id="KW-0411">Iron-sulfur</keyword>
<evidence type="ECO:0000256" key="5">
    <source>
        <dbReference type="ARBA" id="ARBA00009716"/>
    </source>
</evidence>
<keyword evidence="8" id="KW-0288">FMN</keyword>
<organism evidence="20 21">
    <name type="scientific">Artemisia annua</name>
    <name type="common">Sweet wormwood</name>
    <dbReference type="NCBI Taxonomy" id="35608"/>
    <lineage>
        <taxon>Eukaryota</taxon>
        <taxon>Viridiplantae</taxon>
        <taxon>Streptophyta</taxon>
        <taxon>Embryophyta</taxon>
        <taxon>Tracheophyta</taxon>
        <taxon>Spermatophyta</taxon>
        <taxon>Magnoliopsida</taxon>
        <taxon>eudicotyledons</taxon>
        <taxon>Gunneridae</taxon>
        <taxon>Pentapetalae</taxon>
        <taxon>asterids</taxon>
        <taxon>campanulids</taxon>
        <taxon>Asterales</taxon>
        <taxon>Asteraceae</taxon>
        <taxon>Asteroideae</taxon>
        <taxon>Anthemideae</taxon>
        <taxon>Artemisiinae</taxon>
        <taxon>Artemisia</taxon>
    </lineage>
</organism>
<evidence type="ECO:0000256" key="17">
    <source>
        <dbReference type="ARBA" id="ARBA00039085"/>
    </source>
</evidence>
<dbReference type="SUPFAM" id="SSF56235">
    <property type="entry name" value="N-terminal nucleophile aminohydrolases (Ntn hydrolases)"/>
    <property type="match status" value="1"/>
</dbReference>
<evidence type="ECO:0000256" key="16">
    <source>
        <dbReference type="ARBA" id="ARBA00037928"/>
    </source>
</evidence>
<feature type="domain" description="Glutamine amidotransferase type-2" evidence="18">
    <location>
        <begin position="96"/>
        <end position="176"/>
    </location>
</feature>
<dbReference type="GO" id="GO:0016040">
    <property type="term" value="F:glutamate synthase (NADH) activity"/>
    <property type="evidence" value="ECO:0007669"/>
    <property type="project" value="TreeGrafter"/>
</dbReference>
<evidence type="ECO:0000256" key="15">
    <source>
        <dbReference type="ARBA" id="ARBA00023291"/>
    </source>
</evidence>
<dbReference type="STRING" id="35608.A0A2U1Q636"/>
<evidence type="ECO:0000256" key="11">
    <source>
        <dbReference type="ARBA" id="ARBA00023002"/>
    </source>
</evidence>
<evidence type="ECO:0000313" key="20">
    <source>
        <dbReference type="EMBL" id="PWA93433.1"/>
    </source>
</evidence>
<feature type="domain" description="Glutamate synthase central-N" evidence="19">
    <location>
        <begin position="226"/>
        <end position="452"/>
    </location>
</feature>
<comment type="similarity">
    <text evidence="5">Belongs to the glutamate synthase family.</text>
</comment>
<evidence type="ECO:0000256" key="9">
    <source>
        <dbReference type="ARBA" id="ARBA00022723"/>
    </source>
</evidence>
<dbReference type="GO" id="GO:0016041">
    <property type="term" value="F:glutamate synthase (ferredoxin) activity"/>
    <property type="evidence" value="ECO:0007669"/>
    <property type="project" value="UniProtKB-EC"/>
</dbReference>
<dbReference type="PANTHER" id="PTHR11938:SF133">
    <property type="entry name" value="GLUTAMATE SYNTHASE (NADH)"/>
    <property type="match status" value="1"/>
</dbReference>
<dbReference type="EMBL" id="PKPP01000386">
    <property type="protein sequence ID" value="PWA93433.1"/>
    <property type="molecule type" value="Genomic_DNA"/>
</dbReference>
<dbReference type="Gene3D" id="3.60.20.10">
    <property type="entry name" value="Glutamine Phosphoribosylpyrophosphate, subunit 1, domain 1"/>
    <property type="match status" value="1"/>
</dbReference>
<name>A0A2U1Q636_ARTAN</name>
<dbReference type="GO" id="GO:0046872">
    <property type="term" value="F:metal ion binding"/>
    <property type="evidence" value="ECO:0007669"/>
    <property type="project" value="UniProtKB-KW"/>
</dbReference>
<dbReference type="InterPro" id="IPR013785">
    <property type="entry name" value="Aldolase_TIM"/>
</dbReference>
<gene>
    <name evidence="20" type="ORF">CTI12_AA068730</name>
</gene>
<keyword evidence="11" id="KW-0560">Oxidoreductase</keyword>
<evidence type="ECO:0000256" key="7">
    <source>
        <dbReference type="ARBA" id="ARBA00022630"/>
    </source>
</evidence>
<evidence type="ECO:0000259" key="19">
    <source>
        <dbReference type="Pfam" id="PF04898"/>
    </source>
</evidence>
<evidence type="ECO:0000313" key="21">
    <source>
        <dbReference type="Proteomes" id="UP000245207"/>
    </source>
</evidence>
<dbReference type="InterPro" id="IPR017932">
    <property type="entry name" value="GATase_2_dom"/>
</dbReference>
<evidence type="ECO:0000256" key="3">
    <source>
        <dbReference type="ARBA" id="ARBA00004802"/>
    </source>
</evidence>
<dbReference type="Pfam" id="PF00310">
    <property type="entry name" value="GATase_2"/>
    <property type="match status" value="1"/>
</dbReference>
<dbReference type="GO" id="GO:0006537">
    <property type="term" value="P:glutamate biosynthetic process"/>
    <property type="evidence" value="ECO:0007669"/>
    <property type="project" value="UniProtKB-KW"/>
</dbReference>
<keyword evidence="14" id="KW-0314">Glutamate biosynthesis</keyword>
<dbReference type="PANTHER" id="PTHR11938">
    <property type="entry name" value="FAD NADPH DEHYDROGENASE/OXIDOREDUCTASE"/>
    <property type="match status" value="1"/>
</dbReference>
<evidence type="ECO:0000256" key="10">
    <source>
        <dbReference type="ARBA" id="ARBA00022962"/>
    </source>
</evidence>
<keyword evidence="9" id="KW-0479">Metal-binding</keyword>
<evidence type="ECO:0000256" key="1">
    <source>
        <dbReference type="ARBA" id="ARBA00001917"/>
    </source>
</evidence>
<dbReference type="Pfam" id="PF04898">
    <property type="entry name" value="Glu_syn_central"/>
    <property type="match status" value="1"/>
</dbReference>
<dbReference type="InterPro" id="IPR050711">
    <property type="entry name" value="ET-N_metabolism_enzyme"/>
</dbReference>
<comment type="pathway">
    <text evidence="3">Energy metabolism; nitrogen metabolism.</text>
</comment>
<proteinExistence type="inferred from homology"/>
<dbReference type="GO" id="GO:0051538">
    <property type="term" value="F:3 iron, 4 sulfur cluster binding"/>
    <property type="evidence" value="ECO:0007669"/>
    <property type="project" value="UniProtKB-KW"/>
</dbReference>
<dbReference type="InterPro" id="IPR006982">
    <property type="entry name" value="Glu_synth_centr_N"/>
</dbReference>
<evidence type="ECO:0000259" key="18">
    <source>
        <dbReference type="Pfam" id="PF00310"/>
    </source>
</evidence>
<keyword evidence="15" id="KW-0003">3Fe-4S</keyword>
<evidence type="ECO:0000256" key="12">
    <source>
        <dbReference type="ARBA" id="ARBA00023004"/>
    </source>
</evidence>
<keyword evidence="10" id="KW-0315">Glutamine amidotransferase</keyword>
<evidence type="ECO:0000256" key="2">
    <source>
        <dbReference type="ARBA" id="ARBA00001927"/>
    </source>
</evidence>
<keyword evidence="7" id="KW-0285">Flavoprotein</keyword>
<comment type="cofactor">
    <cofactor evidence="2">
        <name>[3Fe-4S] cluster</name>
        <dbReference type="ChEBI" id="CHEBI:21137"/>
    </cofactor>
</comment>
<comment type="cofactor">
    <cofactor evidence="1">
        <name>FMN</name>
        <dbReference type="ChEBI" id="CHEBI:58210"/>
    </cofactor>
</comment>